<dbReference type="Gene3D" id="3.30.230.80">
    <property type="match status" value="1"/>
</dbReference>
<dbReference type="InterPro" id="IPR020568">
    <property type="entry name" value="Ribosomal_Su5_D2-typ_SF"/>
</dbReference>
<keyword evidence="4 11" id="KW-0067">ATP-binding</keyword>
<dbReference type="InterPro" id="IPR020575">
    <property type="entry name" value="Hsp90_N"/>
</dbReference>
<feature type="binding site" evidence="11">
    <location>
        <position position="346"/>
    </location>
    <ligand>
        <name>ATP</name>
        <dbReference type="ChEBI" id="CHEBI:30616"/>
    </ligand>
</feature>
<evidence type="ECO:0000256" key="9">
    <source>
        <dbReference type="ARBA" id="ARBA00079544"/>
    </source>
</evidence>
<feature type="binding site" evidence="11">
    <location>
        <position position="76"/>
    </location>
    <ligand>
        <name>ATP</name>
        <dbReference type="ChEBI" id="CHEBI:30616"/>
    </ligand>
</feature>
<dbReference type="GO" id="GO:0140662">
    <property type="term" value="F:ATP-dependent protein folding chaperone"/>
    <property type="evidence" value="ECO:0007669"/>
    <property type="project" value="InterPro"/>
</dbReference>
<dbReference type="PRINTS" id="PR00775">
    <property type="entry name" value="HEATSHOCK90"/>
</dbReference>
<evidence type="ECO:0000256" key="1">
    <source>
        <dbReference type="ARBA" id="ARBA00008239"/>
    </source>
</evidence>
<dbReference type="PANTHER" id="PTHR11528">
    <property type="entry name" value="HEAT SHOCK PROTEIN 90 FAMILY MEMBER"/>
    <property type="match status" value="1"/>
</dbReference>
<evidence type="ECO:0000256" key="2">
    <source>
        <dbReference type="ARBA" id="ARBA00022490"/>
    </source>
</evidence>
<keyword evidence="14" id="KW-1185">Reference proteome</keyword>
<dbReference type="Gene3D" id="3.30.565.10">
    <property type="entry name" value="Histidine kinase-like ATPase, C-terminal domain"/>
    <property type="match status" value="1"/>
</dbReference>
<dbReference type="GO" id="GO:0005524">
    <property type="term" value="F:ATP binding"/>
    <property type="evidence" value="ECO:0007669"/>
    <property type="project" value="UniProtKB-KW"/>
</dbReference>
<dbReference type="InterPro" id="IPR019805">
    <property type="entry name" value="Heat_shock_protein_90_CS"/>
</dbReference>
<dbReference type="GO" id="GO:0051082">
    <property type="term" value="F:unfolded protein binding"/>
    <property type="evidence" value="ECO:0007669"/>
    <property type="project" value="InterPro"/>
</dbReference>
<dbReference type="InterPro" id="IPR036890">
    <property type="entry name" value="HATPase_C_sf"/>
</dbReference>
<evidence type="ECO:0000256" key="4">
    <source>
        <dbReference type="ARBA" id="ARBA00022840"/>
    </source>
</evidence>
<comment type="similarity">
    <text evidence="1">Belongs to the heat shock protein 90 family.</text>
</comment>
<dbReference type="SUPFAM" id="SSF54211">
    <property type="entry name" value="Ribosomal protein S5 domain 2-like"/>
    <property type="match status" value="1"/>
</dbReference>
<dbReference type="CDD" id="cd16927">
    <property type="entry name" value="HATPase_Hsp90-like"/>
    <property type="match status" value="1"/>
</dbReference>
<dbReference type="FunFam" id="3.30.565.10:FF:000076">
    <property type="entry name" value="Molecular chaperone HtpG"/>
    <property type="match status" value="1"/>
</dbReference>
<evidence type="ECO:0000256" key="3">
    <source>
        <dbReference type="ARBA" id="ARBA00022741"/>
    </source>
</evidence>
<feature type="binding site" evidence="11">
    <location>
        <position position="31"/>
    </location>
    <ligand>
        <name>ATP</name>
        <dbReference type="ChEBI" id="CHEBI:30616"/>
    </ligand>
</feature>
<sequence length="637" mass="73183">MTKGNINVSVENIFPLIKKFLYSDHEIFLRELISNATDATLKLKHLTNVGEAKVEYGNPQIEVKIDKDNQKLHVIDQGLGMTAEEVEKYINEVAFSGAEEFLDKYKDSAKDSGIIGHFGLGFYSAFMVADKVEIITKSFKDEPAAHWTCDGSPEFTLEPAEKTERGTEIILHISDDEKEFLEESRIRELLNKYNKFMPIPIKFGTKEINDPEHEPQTITDKDGKETTEPHRKITVDDIINNPSPAWTKQPTDLKDEDYSNFYRELYPMQFEEPLFNIHLNVDYPFNLTGILYFPKLSNDMQIQKDKIQLYQNQVFVTDNVEGIVPEFLTMLRGVIDSPDIPLNVSRSYLQADGAVKKISSYITRKVADKLKSLFNNNREDFEAKWNDIKIVIEYGMLSEEKFFEKADAFALYPTIDGTYYTYEELYNKIKAKQTDKDDKLVILYASDKDEQHSYIQTAKDKGYEVLLLDSPIVSHLIQKLESTKENVSFARVDGDHIDNLIKKDDTTVSKLDEDQKKSLDELLKEVIPSEKFMVQLEAMDSNASPFIITQPEFMRRMKEMQQTGGGGGMFGMGNMPEMYNLVVNTNSELVGEILNTKTRKKQERLINQSLDLARLSQGLLKGEELTNFIKRSYDMIK</sequence>
<dbReference type="Pfam" id="PF13589">
    <property type="entry name" value="HATPase_c_3"/>
    <property type="match status" value="1"/>
</dbReference>
<dbReference type="RefSeq" id="WP_186559010.1">
    <property type="nucleotide sequence ID" value="NZ_JACNMF010000001.1"/>
</dbReference>
<proteinExistence type="inferred from homology"/>
<dbReference type="EMBL" id="JACNMF010000001">
    <property type="protein sequence ID" value="MBC3757514.1"/>
    <property type="molecule type" value="Genomic_DNA"/>
</dbReference>
<feature type="binding site" evidence="11">
    <location>
        <begin position="96"/>
        <end position="97"/>
    </location>
    <ligand>
        <name>ATP</name>
        <dbReference type="ChEBI" id="CHEBI:30616"/>
    </ligand>
</feature>
<dbReference type="AlphaFoldDB" id="A0A923HAF4"/>
<evidence type="ECO:0000313" key="13">
    <source>
        <dbReference type="EMBL" id="MBC3757514.1"/>
    </source>
</evidence>
<reference evidence="13" key="1">
    <citation type="submission" date="2020-08" db="EMBL/GenBank/DDBJ databases">
        <title>Hyunsoonleella sp. strain SJ7 genome sequencing and assembly.</title>
        <authorList>
            <person name="Kim I."/>
        </authorList>
    </citation>
    <scope>NUCLEOTIDE SEQUENCE</scope>
    <source>
        <strain evidence="13">SJ7</strain>
    </source>
</reference>
<keyword evidence="2" id="KW-0963">Cytoplasm</keyword>
<dbReference type="PIRSF" id="PIRSF002583">
    <property type="entry name" value="Hsp90"/>
    <property type="match status" value="1"/>
</dbReference>
<evidence type="ECO:0000256" key="12">
    <source>
        <dbReference type="SAM" id="MobiDB-lite"/>
    </source>
</evidence>
<dbReference type="FunFam" id="3.30.230.80:FF:000008">
    <property type="entry name" value="Molecular chaperone HtpG"/>
    <property type="match status" value="1"/>
</dbReference>
<evidence type="ECO:0000256" key="8">
    <source>
        <dbReference type="ARBA" id="ARBA00070675"/>
    </source>
</evidence>
<dbReference type="Gene3D" id="1.20.120.790">
    <property type="entry name" value="Heat shock protein 90, C-terminal domain"/>
    <property type="match status" value="1"/>
</dbReference>
<feature type="region of interest" description="Disordered" evidence="12">
    <location>
        <begin position="205"/>
        <end position="228"/>
    </location>
</feature>
<evidence type="ECO:0000256" key="10">
    <source>
        <dbReference type="ARBA" id="ARBA00080411"/>
    </source>
</evidence>
<feature type="binding site" evidence="11">
    <location>
        <position position="35"/>
    </location>
    <ligand>
        <name>ATP</name>
        <dbReference type="ChEBI" id="CHEBI:30616"/>
    </ligand>
</feature>
<comment type="caution">
    <text evidence="13">The sequence shown here is derived from an EMBL/GenBank/DDBJ whole genome shotgun (WGS) entry which is preliminary data.</text>
</comment>
<evidence type="ECO:0000256" key="7">
    <source>
        <dbReference type="ARBA" id="ARBA00067988"/>
    </source>
</evidence>
<keyword evidence="5" id="KW-0346">Stress response</keyword>
<dbReference type="Proteomes" id="UP000656244">
    <property type="component" value="Unassembled WGS sequence"/>
</dbReference>
<dbReference type="SUPFAM" id="SSF55874">
    <property type="entry name" value="ATPase domain of HSP90 chaperone/DNA topoisomerase II/histidine kinase"/>
    <property type="match status" value="1"/>
</dbReference>
<organism evidence="13 14">
    <name type="scientific">Hyunsoonleella aquatilis</name>
    <dbReference type="NCBI Taxonomy" id="2762758"/>
    <lineage>
        <taxon>Bacteria</taxon>
        <taxon>Pseudomonadati</taxon>
        <taxon>Bacteroidota</taxon>
        <taxon>Flavobacteriia</taxon>
        <taxon>Flavobacteriales</taxon>
        <taxon>Flavobacteriaceae</taxon>
    </lineage>
</organism>
<dbReference type="Pfam" id="PF00183">
    <property type="entry name" value="HSP90"/>
    <property type="match status" value="1"/>
</dbReference>
<dbReference type="PROSITE" id="PS00298">
    <property type="entry name" value="HSP90"/>
    <property type="match status" value="1"/>
</dbReference>
<keyword evidence="6" id="KW-0143">Chaperone</keyword>
<keyword evidence="3 11" id="KW-0547">Nucleotide-binding</keyword>
<dbReference type="NCBIfam" id="NF003555">
    <property type="entry name" value="PRK05218.1"/>
    <property type="match status" value="1"/>
</dbReference>
<dbReference type="InterPro" id="IPR037196">
    <property type="entry name" value="HSP90_C"/>
</dbReference>
<gene>
    <name evidence="13" type="primary">htpG</name>
    <name evidence="13" type="ORF">H7U19_03815</name>
</gene>
<evidence type="ECO:0000256" key="6">
    <source>
        <dbReference type="ARBA" id="ARBA00023186"/>
    </source>
</evidence>
<dbReference type="Gene3D" id="3.40.50.11260">
    <property type="match status" value="1"/>
</dbReference>
<evidence type="ECO:0000256" key="11">
    <source>
        <dbReference type="PIRSR" id="PIRSR002583-1"/>
    </source>
</evidence>
<evidence type="ECO:0000313" key="14">
    <source>
        <dbReference type="Proteomes" id="UP000656244"/>
    </source>
</evidence>
<dbReference type="GO" id="GO:0016887">
    <property type="term" value="F:ATP hydrolysis activity"/>
    <property type="evidence" value="ECO:0007669"/>
    <property type="project" value="InterPro"/>
</dbReference>
<feature type="binding site" evidence="11">
    <location>
        <position position="81"/>
    </location>
    <ligand>
        <name>ATP</name>
        <dbReference type="ChEBI" id="CHEBI:30616"/>
    </ligand>
</feature>
<evidence type="ECO:0000256" key="5">
    <source>
        <dbReference type="ARBA" id="ARBA00023016"/>
    </source>
</evidence>
<name>A0A923HAF4_9FLAO</name>
<accession>A0A923HAF4</accession>
<dbReference type="InterPro" id="IPR001404">
    <property type="entry name" value="Hsp90_fam"/>
</dbReference>
<feature type="binding site" evidence="11">
    <location>
        <position position="167"/>
    </location>
    <ligand>
        <name>ATP</name>
        <dbReference type="ChEBI" id="CHEBI:30616"/>
    </ligand>
</feature>
<protein>
    <recommendedName>
        <fullName evidence="8">Chaperone protein HtpG</fullName>
    </recommendedName>
    <alternativeName>
        <fullName evidence="7">Chaperone protein htpG</fullName>
    </alternativeName>
    <alternativeName>
        <fullName evidence="9 10">Heat shock protein HtpG</fullName>
    </alternativeName>
</protein>